<protein>
    <submittedName>
        <fullName evidence="1">Uncharacterized protein</fullName>
    </submittedName>
</protein>
<name>A0A8T3VHK6_9EURY</name>
<dbReference type="AlphaFoldDB" id="A0A8T3VHK6"/>
<reference evidence="1" key="1">
    <citation type="submission" date="2019-04" db="EMBL/GenBank/DDBJ databases">
        <title>Evolution of Biomass-Degrading Anaerobic Consortia Revealed by Metagenomics.</title>
        <authorList>
            <person name="Peng X."/>
        </authorList>
    </citation>
    <scope>NUCLEOTIDE SEQUENCE</scope>
    <source>
        <strain evidence="1">SIG13</strain>
    </source>
</reference>
<sequence>MISDKKAIELASEIEHVDIDVKKTIEKASTAGYLGEEHFYCSVIQDSNFTYPVDRLLENPPKIKLDNFYFDIISKALDDEGIYISLAYCNSEMRVSPDFIDEVIEYDDYDLDEDELYFQRQYVLISPDSHKLFKIYEEEGISGHKPTDDIGLIVKYDDGKYFSYFAIRSTDLCMSSLQVFPLTADLPKEHELSLLNPINKLLIEMINDSIVLKE</sequence>
<accession>A0A8T3VHK6</accession>
<proteinExistence type="predicted"/>
<evidence type="ECO:0000313" key="2">
    <source>
        <dbReference type="Proteomes" id="UP000713479"/>
    </source>
</evidence>
<dbReference type="EMBL" id="SUTF01000008">
    <property type="protein sequence ID" value="MBE6510984.1"/>
    <property type="molecule type" value="Genomic_DNA"/>
</dbReference>
<comment type="caution">
    <text evidence="1">The sequence shown here is derived from an EMBL/GenBank/DDBJ whole genome shotgun (WGS) entry which is preliminary data.</text>
</comment>
<dbReference type="Proteomes" id="UP000713479">
    <property type="component" value="Unassembled WGS sequence"/>
</dbReference>
<gene>
    <name evidence="1" type="ORF">E7Z74_06935</name>
</gene>
<organism evidence="1 2">
    <name type="scientific">Methanobrevibacter millerae</name>
    <dbReference type="NCBI Taxonomy" id="230361"/>
    <lineage>
        <taxon>Archaea</taxon>
        <taxon>Methanobacteriati</taxon>
        <taxon>Methanobacteriota</taxon>
        <taxon>Methanomada group</taxon>
        <taxon>Methanobacteria</taxon>
        <taxon>Methanobacteriales</taxon>
        <taxon>Methanobacteriaceae</taxon>
        <taxon>Methanobrevibacter</taxon>
    </lineage>
</organism>
<evidence type="ECO:0000313" key="1">
    <source>
        <dbReference type="EMBL" id="MBE6510984.1"/>
    </source>
</evidence>